<comment type="caution">
    <text evidence="2">The sequence shown here is derived from an EMBL/GenBank/DDBJ whole genome shotgun (WGS) entry which is preliminary data.</text>
</comment>
<dbReference type="Pfam" id="PF13577">
    <property type="entry name" value="SnoaL_4"/>
    <property type="match status" value="1"/>
</dbReference>
<dbReference type="SUPFAM" id="SSF54427">
    <property type="entry name" value="NTF2-like"/>
    <property type="match status" value="1"/>
</dbReference>
<dbReference type="InterPro" id="IPR037401">
    <property type="entry name" value="SnoaL-like"/>
</dbReference>
<accession>A0ABT6SJ21</accession>
<keyword evidence="3" id="KW-1185">Reference proteome</keyword>
<evidence type="ECO:0000313" key="3">
    <source>
        <dbReference type="Proteomes" id="UP001223978"/>
    </source>
</evidence>
<protein>
    <submittedName>
        <fullName evidence="2">Nuclear transport factor 2 family protein</fullName>
    </submittedName>
</protein>
<dbReference type="Gene3D" id="3.10.450.50">
    <property type="match status" value="1"/>
</dbReference>
<dbReference type="EMBL" id="JASCIQ010000042">
    <property type="protein sequence ID" value="MDI3408185.1"/>
    <property type="molecule type" value="Genomic_DNA"/>
</dbReference>
<reference evidence="2 3" key="1">
    <citation type="submission" date="2023-05" db="EMBL/GenBank/DDBJ databases">
        <title>Draft genome sequence of Streptomyces sp. B-S-A6 isolated from a cave soil in Thailand.</title>
        <authorList>
            <person name="Chamroensaksri N."/>
            <person name="Muangham S."/>
        </authorList>
    </citation>
    <scope>NUCLEOTIDE SEQUENCE [LARGE SCALE GENOMIC DNA]</scope>
    <source>
        <strain evidence="2 3">B-S-A6</strain>
    </source>
</reference>
<evidence type="ECO:0000259" key="1">
    <source>
        <dbReference type="Pfam" id="PF13577"/>
    </source>
</evidence>
<sequence>MTTTAARPAEAPYVSAELYAEVQAFYARQMSLLDGSDIDPVAWSQTFTEDAVFGTNMQEEPDVGRAAILESLNGGLKHIHGQGPVDFRHWFGMVDVQEQPDGSLHTRYYALAMATPQGGSLKIRGHMLCRDELVRRDGRWLVSRRHLEADGLPA</sequence>
<feature type="domain" description="SnoaL-like" evidence="1">
    <location>
        <begin position="16"/>
        <end position="146"/>
    </location>
</feature>
<gene>
    <name evidence="2" type="ORF">QIS96_30755</name>
</gene>
<dbReference type="CDD" id="cd00531">
    <property type="entry name" value="NTF2_like"/>
    <property type="match status" value="1"/>
</dbReference>
<organism evidence="2 3">
    <name type="scientific">Streptomyces cavernicola</name>
    <dbReference type="NCBI Taxonomy" id="3043613"/>
    <lineage>
        <taxon>Bacteria</taxon>
        <taxon>Bacillati</taxon>
        <taxon>Actinomycetota</taxon>
        <taxon>Actinomycetes</taxon>
        <taxon>Kitasatosporales</taxon>
        <taxon>Streptomycetaceae</taxon>
        <taxon>Streptomyces</taxon>
    </lineage>
</organism>
<dbReference type="Proteomes" id="UP001223978">
    <property type="component" value="Unassembled WGS sequence"/>
</dbReference>
<dbReference type="RefSeq" id="WP_282546094.1">
    <property type="nucleotide sequence ID" value="NZ_JASCIQ010000042.1"/>
</dbReference>
<dbReference type="InterPro" id="IPR032710">
    <property type="entry name" value="NTF2-like_dom_sf"/>
</dbReference>
<proteinExistence type="predicted"/>
<evidence type="ECO:0000313" key="2">
    <source>
        <dbReference type="EMBL" id="MDI3408185.1"/>
    </source>
</evidence>
<name>A0ABT6SJ21_9ACTN</name>